<dbReference type="GeneTree" id="ENSGT00940000163630"/>
<reference evidence="3" key="2">
    <citation type="submission" date="2021-03" db="UniProtKB">
        <authorList>
            <consortium name="Ensembl"/>
        </authorList>
    </citation>
    <scope>IDENTIFICATION</scope>
</reference>
<protein>
    <recommendedName>
        <fullName evidence="2">Reverse transcriptase domain-containing protein</fullName>
    </recommendedName>
</protein>
<dbReference type="PANTHER" id="PTHR31635:SF196">
    <property type="entry name" value="REVERSE TRANSCRIPTASE DOMAIN-CONTAINING PROTEIN-RELATED"/>
    <property type="match status" value="1"/>
</dbReference>
<feature type="domain" description="Reverse transcriptase" evidence="2">
    <location>
        <begin position="444"/>
        <end position="715"/>
    </location>
</feature>
<dbReference type="SUPFAM" id="SSF56219">
    <property type="entry name" value="DNase I-like"/>
    <property type="match status" value="1"/>
</dbReference>
<evidence type="ECO:0000313" key="3">
    <source>
        <dbReference type="Ensembl" id="ENSXETP00000113525"/>
    </source>
</evidence>
<dbReference type="PANTHER" id="PTHR31635">
    <property type="entry name" value="REVERSE TRANSCRIPTASE DOMAIN-CONTAINING PROTEIN-RELATED"/>
    <property type="match status" value="1"/>
</dbReference>
<dbReference type="Pfam" id="PF00078">
    <property type="entry name" value="RVT_1"/>
    <property type="match status" value="1"/>
</dbReference>
<proteinExistence type="predicted"/>
<dbReference type="InParanoid" id="A0A803JZM0"/>
<dbReference type="InterPro" id="IPR000477">
    <property type="entry name" value="RT_dom"/>
</dbReference>
<keyword evidence="1" id="KW-0472">Membrane</keyword>
<dbReference type="AlphaFoldDB" id="A0A803JZM0"/>
<evidence type="ECO:0000259" key="2">
    <source>
        <dbReference type="PROSITE" id="PS50878"/>
    </source>
</evidence>
<dbReference type="CDD" id="cd09076">
    <property type="entry name" value="L1-EN"/>
    <property type="match status" value="1"/>
</dbReference>
<organism evidence="3">
    <name type="scientific">Xenopus tropicalis</name>
    <name type="common">Western clawed frog</name>
    <name type="synonym">Silurana tropicalis</name>
    <dbReference type="NCBI Taxonomy" id="8364"/>
    <lineage>
        <taxon>Eukaryota</taxon>
        <taxon>Metazoa</taxon>
        <taxon>Chordata</taxon>
        <taxon>Craniata</taxon>
        <taxon>Vertebrata</taxon>
        <taxon>Euteleostomi</taxon>
        <taxon>Amphibia</taxon>
        <taxon>Batrachia</taxon>
        <taxon>Anura</taxon>
        <taxon>Pipoidea</taxon>
        <taxon>Pipidae</taxon>
        <taxon>Xenopodinae</taxon>
        <taxon>Xenopus</taxon>
        <taxon>Silurana</taxon>
    </lineage>
</organism>
<dbReference type="Ensembl" id="ENSXETT00000110081">
    <property type="protein sequence ID" value="ENSXETP00000113525"/>
    <property type="gene ID" value="ENSXETG00000046198"/>
</dbReference>
<dbReference type="CDD" id="cd01650">
    <property type="entry name" value="RT_nLTR_like"/>
    <property type="match status" value="1"/>
</dbReference>
<reference evidence="3" key="1">
    <citation type="journal article" date="2010" name="Science">
        <title>The genome of the Western clawed frog Xenopus tropicalis.</title>
        <authorList>
            <person name="Hellsten U."/>
            <person name="Harland R.M."/>
            <person name="Gilchrist M.J."/>
            <person name="Hendrix D."/>
            <person name="Jurka J."/>
            <person name="Kapitonov V."/>
            <person name="Ovcharenko I."/>
            <person name="Putnam N.H."/>
            <person name="Shu S."/>
            <person name="Taher L."/>
            <person name="Blitz I.L."/>
            <person name="Blumberg B."/>
            <person name="Dichmann D.S."/>
            <person name="Dubchak I."/>
            <person name="Amaya E."/>
            <person name="Detter J.C."/>
            <person name="Fletcher R."/>
            <person name="Gerhard D.S."/>
            <person name="Goodstein D."/>
            <person name="Graves T."/>
            <person name="Grigoriev I.V."/>
            <person name="Grimwood J."/>
            <person name="Kawashima T."/>
            <person name="Lindquist E."/>
            <person name="Lucas S.M."/>
            <person name="Mead P.E."/>
            <person name="Mitros T."/>
            <person name="Ogino H."/>
            <person name="Ohta Y."/>
            <person name="Poliakov A.V."/>
            <person name="Pollet N."/>
            <person name="Robert J."/>
            <person name="Salamov A."/>
            <person name="Sater A.K."/>
            <person name="Schmutz J."/>
            <person name="Terry A."/>
            <person name="Vize P.D."/>
            <person name="Warren W.C."/>
            <person name="Wells D."/>
            <person name="Wills A."/>
            <person name="Wilson R.K."/>
            <person name="Zimmerman L.B."/>
            <person name="Zorn A.M."/>
            <person name="Grainger R."/>
            <person name="Grammer T."/>
            <person name="Khokha M.K."/>
            <person name="Richardson P.M."/>
            <person name="Rokhsar D.S."/>
        </authorList>
    </citation>
    <scope>NUCLEOTIDE SEQUENCE [LARGE SCALE GENOMIC DNA]</scope>
    <source>
        <strain evidence="3">Nigerian</strain>
    </source>
</reference>
<dbReference type="Gene3D" id="3.60.10.10">
    <property type="entry name" value="Endonuclease/exonuclease/phosphatase"/>
    <property type="match status" value="1"/>
</dbReference>
<sequence length="822" mass="92574">MLALKRRWVGYAFHSTYSTYSRGVSILVKRSIPFNLITLKMDYYGRFIIVHCTTANFPLIIVNLYMPPPFTITTLDTISKKLADLPTAPTCYMGDFNALMNPQIDKLNPPFPTGNKLMWTKALGLTDAWRWKNPDQKVYSCHSTTHHSLTRIDLALVTSELLPRITKIQYLPRALSDHSPLSLTLNIIGTPQTNLRRLSPIWLKNNTVLESATVAVTEYWETNEGSASPQIVWDASKAYIRGQLISAIKKARIESKAQVVEAEKDQEEAESAYAANPNPTNYSKLVNSHHTLAREQTLLTRKAQLYTHQHIFETGDRSGRTLAYLAKLQAPSTAIPLIIDSDGTHHSTTQEIAEVFATYFKTLYTTRATYNEAELQQHLSNIPIPALTATQRSTLDSPITKQELQQAINGLAPGKTPRPDGLPADLYKSLTDEITPHLLNTLTTATQNFSLPPSFMEAIIVLILKPQKDPHTCNSYRPISLLNTDAKILAKILASRLAQVMPDLIHPDQTGFMSGKTTDINLRRLFFNLQTIHDNAGSRVVLSLDSAKAFDSVEWTYLWAVLSKFGFGPNFIKWIRMLYLKPTAKVKANGITSNPFPLTRGTRQGCPLSPLLFALAIEPLAILIRQTTELEGWRLGPIEERVSLYADDLLVYLADAGPSLTTLANIITHFGKLSGLQVYWDKSALMRVDPTPLPPLPQDIPLMTVDSFKYLGIQIHPDLNTYMTRNLDLIISSLNNILPMWSKLPLTLWGKVNIFKMVYLPRFLYAFHNSPIHIPKSFFKAVNQTLIHFIWGGKTPRIAWKKLTPPPPKKGDWDYQTYTFTT</sequence>
<accession>A0A803JZM0</accession>
<dbReference type="InterPro" id="IPR036691">
    <property type="entry name" value="Endo/exonu/phosph_ase_sf"/>
</dbReference>
<feature type="transmembrane region" description="Helical" evidence="1">
    <location>
        <begin position="43"/>
        <end position="66"/>
    </location>
</feature>
<dbReference type="PROSITE" id="PS50878">
    <property type="entry name" value="RT_POL"/>
    <property type="match status" value="1"/>
</dbReference>
<dbReference type="SUPFAM" id="SSF56672">
    <property type="entry name" value="DNA/RNA polymerases"/>
    <property type="match status" value="1"/>
</dbReference>
<keyword evidence="1" id="KW-1133">Transmembrane helix</keyword>
<keyword evidence="1" id="KW-0812">Transmembrane</keyword>
<dbReference type="InterPro" id="IPR043502">
    <property type="entry name" value="DNA/RNA_pol_sf"/>
</dbReference>
<evidence type="ECO:0000256" key="1">
    <source>
        <dbReference type="SAM" id="Phobius"/>
    </source>
</evidence>
<name>A0A803JZM0_XENTR</name>